<dbReference type="AlphaFoldDB" id="A0AB34HXI7"/>
<feature type="domain" description="C2H2-type" evidence="19">
    <location>
        <begin position="428"/>
        <end position="455"/>
    </location>
</feature>
<feature type="domain" description="C2H2-type" evidence="19">
    <location>
        <begin position="623"/>
        <end position="650"/>
    </location>
</feature>
<evidence type="ECO:0000259" key="19">
    <source>
        <dbReference type="PROSITE" id="PS50157"/>
    </source>
</evidence>
<keyword evidence="5" id="KW-0479">Metal-binding</keyword>
<dbReference type="Proteomes" id="UP001159641">
    <property type="component" value="Unassembled WGS sequence"/>
</dbReference>
<feature type="domain" description="C2H2-type" evidence="19">
    <location>
        <begin position="651"/>
        <end position="678"/>
    </location>
</feature>
<dbReference type="PROSITE" id="PS50157">
    <property type="entry name" value="ZINC_FINGER_C2H2_2"/>
    <property type="match status" value="11"/>
</dbReference>
<feature type="compositionally biased region" description="Basic and acidic residues" evidence="18">
    <location>
        <begin position="378"/>
        <end position="403"/>
    </location>
</feature>
<dbReference type="FunFam" id="1.10.4020.10:FF:000001">
    <property type="entry name" value="zinc finger protein 263 isoform X1"/>
    <property type="match status" value="1"/>
</dbReference>
<evidence type="ECO:0000256" key="11">
    <source>
        <dbReference type="ARBA" id="ARBA00023125"/>
    </source>
</evidence>
<sequence length="758" mass="87535">MRSSVVTYFRFLVCAVAQRSRFGRCFPTLVSTGRLAKPRPPIGSGEVEITAEEEQEKTISRNRGPASLQLSSRMGTREIDRFASPSRPLPRAAAEVNRFSALRGRFRPLWVAVVCVNDDGFFFSSSQKETAQEILFEAFISFCTAMMASTWSIQANKGQDELLEIKIEEEELEEENKYTARQDQNLQKNTTHSREVFRQYFRQFCYQETSGPREALSQLRELCHQWLRPETHTKEQILELLVLEQFLTILPEELQAWVQEQHPQSGEEVVTVLEDLERELDEPGYQVSVHAEEQEMFLQEMVALRTEQEPRMSLPSVKAQLKCESPETEAQKKQVSDVETGNEYRNLTLKQEISEEMKPYGTISSKFENEMSQSARYEKTYEHEEKIGEPSGYSREDKQHTCDENGVSLTENSDLSEHQKVCPGEKPYECDDCGRAFSQHSCFVEHQRIHTGDRPYKCEECGKTFRGRTVLIRHKIIHTGEKPYKCNECGKAFGRWSALNQHQRLHTGEKHYHCNECGKAFSQKAGLFHHLKIHTRDKPYHCTQCNKSFSRRSILTQHQGVHTGAKPYECSECGKAFVYNSSLVSHQEIHHKEKCYQCKECGKSFSQSGLIQHQRIHTGEKPYKCDVCGKAFIQRTSLMEQQRIHTGERPYKCDKCGKAFTQRSVLTEHQRIHTGERPYKCNECGNAFRGITSLIQHQRIHTGEKPYQCDECGKAFRQRKKTSYKDILLKNQCEPQAGVNLLLSSLIPEWQSSCRKDL</sequence>
<dbReference type="FunFam" id="3.30.160.60:FF:000144">
    <property type="entry name" value="zinc finger protein 181 isoform X1"/>
    <property type="match status" value="1"/>
</dbReference>
<evidence type="ECO:0000256" key="14">
    <source>
        <dbReference type="ARBA" id="ARBA00070948"/>
    </source>
</evidence>
<keyword evidence="9" id="KW-0832">Ubl conjugation</keyword>
<dbReference type="SUPFAM" id="SSF47353">
    <property type="entry name" value="Retrovirus capsid dimerization domain-like"/>
    <property type="match status" value="1"/>
</dbReference>
<accession>A0AB34HXI7</accession>
<dbReference type="InterPro" id="IPR036236">
    <property type="entry name" value="Znf_C2H2_sf"/>
</dbReference>
<evidence type="ECO:0000259" key="20">
    <source>
        <dbReference type="PROSITE" id="PS50804"/>
    </source>
</evidence>
<dbReference type="InterPro" id="IPR038269">
    <property type="entry name" value="SCAN_sf"/>
</dbReference>
<protein>
    <recommendedName>
        <fullName evidence="14">Zinc finger and SCAN domain-containing protein 12</fullName>
    </recommendedName>
    <alternativeName>
        <fullName evidence="15">Zinc finger protein 96</fullName>
    </alternativeName>
</protein>
<reference evidence="21 22" key="1">
    <citation type="submission" date="2022-11" db="EMBL/GenBank/DDBJ databases">
        <title>Whole genome sequence of Eschrichtius robustus ER-17-0199.</title>
        <authorList>
            <person name="Bruniche-Olsen A."/>
            <person name="Black A.N."/>
            <person name="Fields C.J."/>
            <person name="Walden K."/>
            <person name="Dewoody J.A."/>
        </authorList>
    </citation>
    <scope>NUCLEOTIDE SEQUENCE [LARGE SCALE GENOMIC DNA]</scope>
    <source>
        <strain evidence="21">ER-17-0199</strain>
        <tissue evidence="21">Blubber</tissue>
    </source>
</reference>
<evidence type="ECO:0000313" key="22">
    <source>
        <dbReference type="Proteomes" id="UP001159641"/>
    </source>
</evidence>
<dbReference type="FunFam" id="3.30.160.60:FF:000016">
    <property type="entry name" value="zinc finger protein 37 homolog"/>
    <property type="match status" value="1"/>
</dbReference>
<dbReference type="FunFam" id="3.30.160.60:FF:000056">
    <property type="entry name" value="Zinc finger and SCAN domain-containing 20"/>
    <property type="match status" value="1"/>
</dbReference>
<keyword evidence="4" id="KW-1017">Isopeptide bond</keyword>
<name>A0AB34HXI7_ESCRO</name>
<dbReference type="FunFam" id="3.30.160.60:FF:001087">
    <property type="entry name" value="Zinc finger and SCAN domain-containing protein 26"/>
    <property type="match status" value="1"/>
</dbReference>
<dbReference type="GO" id="GO:0005634">
    <property type="term" value="C:nucleus"/>
    <property type="evidence" value="ECO:0007669"/>
    <property type="project" value="UniProtKB-SubCell"/>
</dbReference>
<evidence type="ECO:0000256" key="4">
    <source>
        <dbReference type="ARBA" id="ARBA00022499"/>
    </source>
</evidence>
<keyword evidence="11" id="KW-0238">DNA-binding</keyword>
<evidence type="ECO:0000256" key="9">
    <source>
        <dbReference type="ARBA" id="ARBA00022843"/>
    </source>
</evidence>
<dbReference type="InterPro" id="IPR050826">
    <property type="entry name" value="Krueppel_C2H2_ZnFinger"/>
</dbReference>
<dbReference type="EMBL" id="JAIQCJ010000303">
    <property type="protein sequence ID" value="KAJ8796848.1"/>
    <property type="molecule type" value="Genomic_DNA"/>
</dbReference>
<evidence type="ECO:0000256" key="6">
    <source>
        <dbReference type="ARBA" id="ARBA00022737"/>
    </source>
</evidence>
<dbReference type="FunFam" id="3.30.160.60:FF:000058">
    <property type="entry name" value="Zinc finger protein 2 homolog"/>
    <property type="match status" value="1"/>
</dbReference>
<evidence type="ECO:0000256" key="8">
    <source>
        <dbReference type="ARBA" id="ARBA00022833"/>
    </source>
</evidence>
<evidence type="ECO:0000256" key="1">
    <source>
        <dbReference type="ARBA" id="ARBA00003767"/>
    </source>
</evidence>
<feature type="domain" description="C2H2-type" evidence="19">
    <location>
        <begin position="484"/>
        <end position="511"/>
    </location>
</feature>
<comment type="similarity">
    <text evidence="3">Belongs to the krueppel C2H2-type zinc-finger protein family.</text>
</comment>
<evidence type="ECO:0000256" key="13">
    <source>
        <dbReference type="ARBA" id="ARBA00023242"/>
    </source>
</evidence>
<comment type="caution">
    <text evidence="21">The sequence shown here is derived from an EMBL/GenBank/DDBJ whole genome shotgun (WGS) entry which is preliminary data.</text>
</comment>
<dbReference type="FunFam" id="3.30.160.60:FF:000330">
    <property type="entry name" value="Zinc finger with KRAB and SCAN domains 1"/>
    <property type="match status" value="1"/>
</dbReference>
<dbReference type="InterPro" id="IPR013087">
    <property type="entry name" value="Znf_C2H2_type"/>
</dbReference>
<proteinExistence type="inferred from homology"/>
<dbReference type="FunFam" id="3.30.160.60:FF:000029">
    <property type="entry name" value="GLI family zinc finger 4"/>
    <property type="match status" value="1"/>
</dbReference>
<dbReference type="GO" id="GO:0003677">
    <property type="term" value="F:DNA binding"/>
    <property type="evidence" value="ECO:0007669"/>
    <property type="project" value="UniProtKB-KW"/>
</dbReference>
<comment type="subcellular location">
    <subcellularLocation>
        <location evidence="2 17">Nucleus</location>
    </subcellularLocation>
</comment>
<feature type="domain" description="C2H2-type" evidence="19">
    <location>
        <begin position="456"/>
        <end position="483"/>
    </location>
</feature>
<dbReference type="SMART" id="SM00355">
    <property type="entry name" value="ZnF_C2H2"/>
    <property type="match status" value="10"/>
</dbReference>
<organism evidence="21 22">
    <name type="scientific">Eschrichtius robustus</name>
    <name type="common">California gray whale</name>
    <name type="synonym">Eschrichtius gibbosus</name>
    <dbReference type="NCBI Taxonomy" id="9764"/>
    <lineage>
        <taxon>Eukaryota</taxon>
        <taxon>Metazoa</taxon>
        <taxon>Chordata</taxon>
        <taxon>Craniata</taxon>
        <taxon>Vertebrata</taxon>
        <taxon>Euteleostomi</taxon>
        <taxon>Mammalia</taxon>
        <taxon>Eutheria</taxon>
        <taxon>Laurasiatheria</taxon>
        <taxon>Artiodactyla</taxon>
        <taxon>Whippomorpha</taxon>
        <taxon>Cetacea</taxon>
        <taxon>Mysticeti</taxon>
        <taxon>Eschrichtiidae</taxon>
        <taxon>Eschrichtius</taxon>
    </lineage>
</organism>
<evidence type="ECO:0000256" key="2">
    <source>
        <dbReference type="ARBA" id="ARBA00004123"/>
    </source>
</evidence>
<gene>
    <name evidence="21" type="ORF">J1605_017720</name>
</gene>
<feature type="domain" description="SCAN box" evidence="20">
    <location>
        <begin position="198"/>
        <end position="280"/>
    </location>
</feature>
<keyword evidence="7 16" id="KW-0863">Zinc-finger</keyword>
<evidence type="ECO:0000256" key="18">
    <source>
        <dbReference type="SAM" id="MobiDB-lite"/>
    </source>
</evidence>
<evidence type="ECO:0000313" key="21">
    <source>
        <dbReference type="EMBL" id="KAJ8796848.1"/>
    </source>
</evidence>
<evidence type="ECO:0000256" key="10">
    <source>
        <dbReference type="ARBA" id="ARBA00023015"/>
    </source>
</evidence>
<dbReference type="Pfam" id="PF02023">
    <property type="entry name" value="SCAN"/>
    <property type="match status" value="1"/>
</dbReference>
<dbReference type="Gene3D" id="3.30.160.60">
    <property type="entry name" value="Classic Zinc Finger"/>
    <property type="match status" value="12"/>
</dbReference>
<feature type="region of interest" description="Disordered" evidence="18">
    <location>
        <begin position="378"/>
        <end position="416"/>
    </location>
</feature>
<evidence type="ECO:0000256" key="12">
    <source>
        <dbReference type="ARBA" id="ARBA00023163"/>
    </source>
</evidence>
<keyword evidence="22" id="KW-1185">Reference proteome</keyword>
<evidence type="ECO:0000256" key="5">
    <source>
        <dbReference type="ARBA" id="ARBA00022723"/>
    </source>
</evidence>
<keyword evidence="8" id="KW-0862">Zinc</keyword>
<dbReference type="SUPFAM" id="SSF57667">
    <property type="entry name" value="beta-beta-alpha zinc fingers"/>
    <property type="match status" value="6"/>
</dbReference>
<dbReference type="PROSITE" id="PS00028">
    <property type="entry name" value="ZINC_FINGER_C2H2_1"/>
    <property type="match status" value="8"/>
</dbReference>
<keyword evidence="10" id="KW-0805">Transcription regulation</keyword>
<dbReference type="FunFam" id="3.30.160.60:FF:002343">
    <property type="entry name" value="Zinc finger protein 33A"/>
    <property type="match status" value="2"/>
</dbReference>
<comment type="function">
    <text evidence="1">May be involved in transcriptional regulation.</text>
</comment>
<dbReference type="SMART" id="SM00431">
    <property type="entry name" value="SCAN"/>
    <property type="match status" value="1"/>
</dbReference>
<feature type="domain" description="C2H2-type" evidence="19">
    <location>
        <begin position="512"/>
        <end position="539"/>
    </location>
</feature>
<feature type="domain" description="C2H2-type" evidence="19">
    <location>
        <begin position="679"/>
        <end position="706"/>
    </location>
</feature>
<evidence type="ECO:0000256" key="15">
    <source>
        <dbReference type="ARBA" id="ARBA00078507"/>
    </source>
</evidence>
<dbReference type="PANTHER" id="PTHR24377">
    <property type="entry name" value="IP01015P-RELATED"/>
    <property type="match status" value="1"/>
</dbReference>
<dbReference type="InterPro" id="IPR003309">
    <property type="entry name" value="SCAN_dom"/>
</dbReference>
<dbReference type="CDD" id="cd07936">
    <property type="entry name" value="SCAN"/>
    <property type="match status" value="1"/>
</dbReference>
<keyword evidence="13 17" id="KW-0539">Nucleus</keyword>
<feature type="domain" description="C2H2-type" evidence="19">
    <location>
        <begin position="540"/>
        <end position="567"/>
    </location>
</feature>
<evidence type="ECO:0000256" key="7">
    <source>
        <dbReference type="ARBA" id="ARBA00022771"/>
    </source>
</evidence>
<dbReference type="FunFam" id="3.30.160.60:FF:000176">
    <property type="entry name" value="zinc finger protein 70"/>
    <property type="match status" value="1"/>
</dbReference>
<keyword evidence="12" id="KW-0804">Transcription</keyword>
<dbReference type="Gene3D" id="1.10.4020.10">
    <property type="entry name" value="DNA breaking-rejoining enzymes"/>
    <property type="match status" value="1"/>
</dbReference>
<feature type="domain" description="C2H2-type" evidence="19">
    <location>
        <begin position="568"/>
        <end position="595"/>
    </location>
</feature>
<dbReference type="Pfam" id="PF00096">
    <property type="entry name" value="zf-C2H2"/>
    <property type="match status" value="9"/>
</dbReference>
<evidence type="ECO:0000256" key="17">
    <source>
        <dbReference type="PROSITE-ProRule" id="PRU00187"/>
    </source>
</evidence>
<feature type="domain" description="C2H2-type" evidence="19">
    <location>
        <begin position="400"/>
        <end position="427"/>
    </location>
</feature>
<evidence type="ECO:0000256" key="16">
    <source>
        <dbReference type="PROSITE-ProRule" id="PRU00042"/>
    </source>
</evidence>
<keyword evidence="6" id="KW-0677">Repeat</keyword>
<dbReference type="PROSITE" id="PS50804">
    <property type="entry name" value="SCAN_BOX"/>
    <property type="match status" value="1"/>
</dbReference>
<dbReference type="FunFam" id="3.30.160.60:FF:000070">
    <property type="entry name" value="zinc finger protein 689 isoform X1"/>
    <property type="match status" value="1"/>
</dbReference>
<evidence type="ECO:0000256" key="3">
    <source>
        <dbReference type="ARBA" id="ARBA00006991"/>
    </source>
</evidence>
<feature type="domain" description="C2H2-type" evidence="19">
    <location>
        <begin position="596"/>
        <end position="622"/>
    </location>
</feature>
<dbReference type="GO" id="GO:0008270">
    <property type="term" value="F:zinc ion binding"/>
    <property type="evidence" value="ECO:0007669"/>
    <property type="project" value="UniProtKB-KW"/>
</dbReference>